<dbReference type="PANTHER" id="PTHR30136:SF35">
    <property type="entry name" value="HTH-TYPE TRANSCRIPTIONAL REGULATOR RV1719"/>
    <property type="match status" value="1"/>
</dbReference>
<dbReference type="InterPro" id="IPR050707">
    <property type="entry name" value="HTH_MetabolicPath_Reg"/>
</dbReference>
<dbReference type="GO" id="GO:0003700">
    <property type="term" value="F:DNA-binding transcription factor activity"/>
    <property type="evidence" value="ECO:0007669"/>
    <property type="project" value="TreeGrafter"/>
</dbReference>
<dbReference type="AlphaFoldDB" id="A0A538TE64"/>
<feature type="domain" description="HTH iclR-type" evidence="4">
    <location>
        <begin position="17"/>
        <end position="79"/>
    </location>
</feature>
<reference evidence="6 7" key="1">
    <citation type="journal article" date="2019" name="Nat. Microbiol.">
        <title>Mediterranean grassland soil C-N compound turnover is dependent on rainfall and depth, and is mediated by genomically divergent microorganisms.</title>
        <authorList>
            <person name="Diamond S."/>
            <person name="Andeer P.F."/>
            <person name="Li Z."/>
            <person name="Crits-Christoph A."/>
            <person name="Burstein D."/>
            <person name="Anantharaman K."/>
            <person name="Lane K.R."/>
            <person name="Thomas B.C."/>
            <person name="Pan C."/>
            <person name="Northen T.R."/>
            <person name="Banfield J.F."/>
        </authorList>
    </citation>
    <scope>NUCLEOTIDE SEQUENCE [LARGE SCALE GENOMIC DNA]</scope>
    <source>
        <strain evidence="6">WS_8</strain>
    </source>
</reference>
<dbReference type="InterPro" id="IPR036388">
    <property type="entry name" value="WH-like_DNA-bd_sf"/>
</dbReference>
<comment type="caution">
    <text evidence="6">The sequence shown here is derived from an EMBL/GenBank/DDBJ whole genome shotgun (WGS) entry which is preliminary data.</text>
</comment>
<feature type="domain" description="IclR-ED" evidence="5">
    <location>
        <begin position="80"/>
        <end position="259"/>
    </location>
</feature>
<dbReference type="GO" id="GO:0003677">
    <property type="term" value="F:DNA binding"/>
    <property type="evidence" value="ECO:0007669"/>
    <property type="project" value="UniProtKB-KW"/>
</dbReference>
<dbReference type="Pfam" id="PF01614">
    <property type="entry name" value="IclR_C"/>
    <property type="match status" value="1"/>
</dbReference>
<dbReference type="GO" id="GO:0045892">
    <property type="term" value="P:negative regulation of DNA-templated transcription"/>
    <property type="evidence" value="ECO:0007669"/>
    <property type="project" value="TreeGrafter"/>
</dbReference>
<dbReference type="Pfam" id="PF09339">
    <property type="entry name" value="HTH_IclR"/>
    <property type="match status" value="1"/>
</dbReference>
<evidence type="ECO:0000313" key="6">
    <source>
        <dbReference type="EMBL" id="TMQ61933.1"/>
    </source>
</evidence>
<dbReference type="InterPro" id="IPR005471">
    <property type="entry name" value="Tscrpt_reg_IclR_N"/>
</dbReference>
<sequence length="267" mass="28452">MRNTTSIDTPIRGTDSLLSVSRALAVLDLLADAPEGRGVSEIARELGVHKSSASRLLATLRGGGLVEVNASSGRLELGTGFLRLAARVGQRSELAQIALPFLRELVTRTGETAYVSARRGNLRAAVQEVESPNPVRMVAGVGQLYPLYAGAPGKVLLAPLPDAEISQVLGLMPRGRGQLSAARIRAELAQTRRAGYAISFEENIPNASCIAVPIRGHLGTVVAALGIAGVAPRWKRNRMLEYLPILREKAGEISELLGARREAVRED</sequence>
<accession>A0A538TE64</accession>
<proteinExistence type="predicted"/>
<evidence type="ECO:0000259" key="4">
    <source>
        <dbReference type="PROSITE" id="PS51077"/>
    </source>
</evidence>
<dbReference type="SUPFAM" id="SSF46785">
    <property type="entry name" value="Winged helix' DNA-binding domain"/>
    <property type="match status" value="1"/>
</dbReference>
<gene>
    <name evidence="6" type="ORF">E6K78_12320</name>
</gene>
<dbReference type="PROSITE" id="PS51077">
    <property type="entry name" value="HTH_ICLR"/>
    <property type="match status" value="1"/>
</dbReference>
<dbReference type="InterPro" id="IPR011991">
    <property type="entry name" value="ArsR-like_HTH"/>
</dbReference>
<dbReference type="PANTHER" id="PTHR30136">
    <property type="entry name" value="HELIX-TURN-HELIX TRANSCRIPTIONAL REGULATOR, ICLR FAMILY"/>
    <property type="match status" value="1"/>
</dbReference>
<dbReference type="SMART" id="SM00346">
    <property type="entry name" value="HTH_ICLR"/>
    <property type="match status" value="1"/>
</dbReference>
<keyword evidence="2" id="KW-0238">DNA-binding</keyword>
<dbReference type="InterPro" id="IPR029016">
    <property type="entry name" value="GAF-like_dom_sf"/>
</dbReference>
<name>A0A538TE64_UNCEI</name>
<keyword evidence="1" id="KW-0805">Transcription regulation</keyword>
<dbReference type="Proteomes" id="UP000316609">
    <property type="component" value="Unassembled WGS sequence"/>
</dbReference>
<evidence type="ECO:0000259" key="5">
    <source>
        <dbReference type="PROSITE" id="PS51078"/>
    </source>
</evidence>
<dbReference type="Gene3D" id="1.10.10.10">
    <property type="entry name" value="Winged helix-like DNA-binding domain superfamily/Winged helix DNA-binding domain"/>
    <property type="match status" value="1"/>
</dbReference>
<evidence type="ECO:0000256" key="1">
    <source>
        <dbReference type="ARBA" id="ARBA00023015"/>
    </source>
</evidence>
<dbReference type="CDD" id="cd00090">
    <property type="entry name" value="HTH_ARSR"/>
    <property type="match status" value="1"/>
</dbReference>
<dbReference type="PROSITE" id="PS51078">
    <property type="entry name" value="ICLR_ED"/>
    <property type="match status" value="1"/>
</dbReference>
<dbReference type="InterPro" id="IPR036390">
    <property type="entry name" value="WH_DNA-bd_sf"/>
</dbReference>
<keyword evidence="3" id="KW-0804">Transcription</keyword>
<evidence type="ECO:0000256" key="3">
    <source>
        <dbReference type="ARBA" id="ARBA00023163"/>
    </source>
</evidence>
<dbReference type="EMBL" id="VBOY01000153">
    <property type="protein sequence ID" value="TMQ61933.1"/>
    <property type="molecule type" value="Genomic_DNA"/>
</dbReference>
<evidence type="ECO:0000313" key="7">
    <source>
        <dbReference type="Proteomes" id="UP000316609"/>
    </source>
</evidence>
<dbReference type="InterPro" id="IPR014757">
    <property type="entry name" value="Tscrpt_reg_IclR_C"/>
</dbReference>
<evidence type="ECO:0000256" key="2">
    <source>
        <dbReference type="ARBA" id="ARBA00023125"/>
    </source>
</evidence>
<organism evidence="6 7">
    <name type="scientific">Eiseniibacteriota bacterium</name>
    <dbReference type="NCBI Taxonomy" id="2212470"/>
    <lineage>
        <taxon>Bacteria</taxon>
        <taxon>Candidatus Eiseniibacteriota</taxon>
    </lineage>
</organism>
<protein>
    <submittedName>
        <fullName evidence="6">IclR family transcriptional regulator</fullName>
    </submittedName>
</protein>
<dbReference type="SUPFAM" id="SSF55781">
    <property type="entry name" value="GAF domain-like"/>
    <property type="match status" value="1"/>
</dbReference>
<dbReference type="Gene3D" id="3.30.450.40">
    <property type="match status" value="1"/>
</dbReference>